<dbReference type="OrthoDB" id="9775677at2"/>
<evidence type="ECO:0000256" key="4">
    <source>
        <dbReference type="ARBA" id="ARBA00022723"/>
    </source>
</evidence>
<keyword evidence="5" id="KW-0378">Hydrolase</keyword>
<accession>A0A0N9US79</accession>
<evidence type="ECO:0000256" key="2">
    <source>
        <dbReference type="ARBA" id="ARBA00007357"/>
    </source>
</evidence>
<reference evidence="11 12" key="1">
    <citation type="journal article" date="2015" name="Genome Announc.">
        <title>Complete Genome Sequence of Polypropylene Glycol- and Polyethylene Glycol-Degrading Sphingopyxis macrogoltabida Strain EY-1.</title>
        <authorList>
            <person name="Ohtsubo Y."/>
            <person name="Nagata Y."/>
            <person name="Numata M."/>
            <person name="Tsuchikane K."/>
            <person name="Hosoyama A."/>
            <person name="Yamazoe A."/>
            <person name="Tsuda M."/>
            <person name="Fujita N."/>
            <person name="Kawai F."/>
        </authorList>
    </citation>
    <scope>NUCLEOTIDE SEQUENCE [LARGE SCALE GENOMIC DNA]</scope>
    <source>
        <strain evidence="11 12">EY-1</strain>
    </source>
</reference>
<keyword evidence="4" id="KW-0479">Metal-binding</keyword>
<dbReference type="InterPro" id="IPR018497">
    <property type="entry name" value="Peptidase_M13_C"/>
</dbReference>
<dbReference type="Pfam" id="PF05649">
    <property type="entry name" value="Peptidase_M13_N"/>
    <property type="match status" value="1"/>
</dbReference>
<comment type="similarity">
    <text evidence="2">Belongs to the peptidase M13 family.</text>
</comment>
<feature type="domain" description="Peptidase M13 N-terminal" evidence="10">
    <location>
        <begin position="57"/>
        <end position="438"/>
    </location>
</feature>
<evidence type="ECO:0000259" key="10">
    <source>
        <dbReference type="Pfam" id="PF05649"/>
    </source>
</evidence>
<dbReference type="GO" id="GO:0016485">
    <property type="term" value="P:protein processing"/>
    <property type="evidence" value="ECO:0007669"/>
    <property type="project" value="TreeGrafter"/>
</dbReference>
<keyword evidence="8" id="KW-0732">Signal</keyword>
<keyword evidence="6" id="KW-0862">Zinc</keyword>
<proteinExistence type="inferred from homology"/>
<dbReference type="InterPro" id="IPR042089">
    <property type="entry name" value="Peptidase_M13_dom_2"/>
</dbReference>
<gene>
    <name evidence="11" type="ORF">AN936_03225</name>
</gene>
<dbReference type="Gene3D" id="3.40.390.10">
    <property type="entry name" value="Collagenase (Catalytic Domain)"/>
    <property type="match status" value="1"/>
</dbReference>
<dbReference type="GO" id="GO:0004222">
    <property type="term" value="F:metalloendopeptidase activity"/>
    <property type="evidence" value="ECO:0007669"/>
    <property type="project" value="InterPro"/>
</dbReference>
<dbReference type="InterPro" id="IPR008753">
    <property type="entry name" value="Peptidase_M13_N"/>
</dbReference>
<keyword evidence="3" id="KW-0645">Protease</keyword>
<name>A0A0N9US79_SPHMC</name>
<sequence length="693" mass="76661">MKNLFAAALLAGTALAATVPAASAQEAPAAAAGVASPKPERGSFGFDTAGMDRAAKPGDDFYEYANGTWAKNTPIPADKANYGMFIALDDLSKQRVRGILDAAGADDKSLIGRAYASYLDGATVETLGLAPIRPWLDKVRRLKDRKGYSALVAEAAQIGVSGVYGSSGAWAGYRLPYTWPDDEQPGRMLLVIEQGGTGMPDRDMYLADTPKMAAIRTAYVAHLAKLLTLAGETGAEARAEAIMAVETEIAKAYWSRDDSTDSTKTYNKFTLAETARFSTPTLDMAAVLKAWNPAIAEVQIRMPSATKAAAQILDRAPLQVLKDQLLVRSLDDLSAALPDAIGRENFAFYGTVMKGAPEQAPRWQRGVDFMEEAFGEAIGKEYAARYFPPAYKVELRALIDNILAAMDRRIDKLAWMQPQTKARAKEKLKGFTVKIGHPDQWRDYSGLQVERGDLFGNLVRANRFNFDYMIEKAGQPTRRWEWLMTPQTVNAHAHYNQLEIVFPAAFLQPAFYDPYADPAVNYGAIGAVIGHEIIHHFDDQGAQYNEKGELANWWTPEDKAAFKQATQAMVEQAETYEVLPGEHMKGEFALGENIGDLAGMTLAYDAYRASLGGKEAPVIDGFTGDQRFFLGWAQIWRRNYREADLRQRLMTDAHAPSIQRVWVMRNLDAWYDAYGVKPGDKLYLAPEKRIRVW</sequence>
<comment type="cofactor">
    <cofactor evidence="1">
        <name>Zn(2+)</name>
        <dbReference type="ChEBI" id="CHEBI:29105"/>
    </cofactor>
</comment>
<protein>
    <submittedName>
        <fullName evidence="11">Peptidase M13</fullName>
    </submittedName>
</protein>
<evidence type="ECO:0000256" key="8">
    <source>
        <dbReference type="SAM" id="SignalP"/>
    </source>
</evidence>
<dbReference type="Proteomes" id="UP000058074">
    <property type="component" value="Chromosome"/>
</dbReference>
<evidence type="ECO:0000256" key="1">
    <source>
        <dbReference type="ARBA" id="ARBA00001947"/>
    </source>
</evidence>
<dbReference type="Gene3D" id="1.10.1380.10">
    <property type="entry name" value="Neutral endopeptidase , domain2"/>
    <property type="match status" value="1"/>
</dbReference>
<keyword evidence="7" id="KW-0482">Metalloprotease</keyword>
<evidence type="ECO:0000313" key="12">
    <source>
        <dbReference type="Proteomes" id="UP000058074"/>
    </source>
</evidence>
<dbReference type="PANTHER" id="PTHR11733">
    <property type="entry name" value="ZINC METALLOPROTEASE FAMILY M13 NEPRILYSIN-RELATED"/>
    <property type="match status" value="1"/>
</dbReference>
<evidence type="ECO:0000256" key="7">
    <source>
        <dbReference type="ARBA" id="ARBA00023049"/>
    </source>
</evidence>
<feature type="chain" id="PRO_5006039026" evidence="8">
    <location>
        <begin position="25"/>
        <end position="693"/>
    </location>
</feature>
<dbReference type="Pfam" id="PF01431">
    <property type="entry name" value="Peptidase_M13"/>
    <property type="match status" value="1"/>
</dbReference>
<dbReference type="RefSeq" id="WP_054586873.1">
    <property type="nucleotide sequence ID" value="NZ_CP012700.1"/>
</dbReference>
<dbReference type="PRINTS" id="PR00786">
    <property type="entry name" value="NEPRILYSIN"/>
</dbReference>
<dbReference type="EMBL" id="CP012700">
    <property type="protein sequence ID" value="ALH79412.1"/>
    <property type="molecule type" value="Genomic_DNA"/>
</dbReference>
<feature type="signal peptide" evidence="8">
    <location>
        <begin position="1"/>
        <end position="24"/>
    </location>
</feature>
<evidence type="ECO:0000313" key="11">
    <source>
        <dbReference type="EMBL" id="ALH79412.1"/>
    </source>
</evidence>
<dbReference type="GO" id="GO:0005886">
    <property type="term" value="C:plasma membrane"/>
    <property type="evidence" value="ECO:0007669"/>
    <property type="project" value="TreeGrafter"/>
</dbReference>
<dbReference type="GO" id="GO:0046872">
    <property type="term" value="F:metal ion binding"/>
    <property type="evidence" value="ECO:0007669"/>
    <property type="project" value="UniProtKB-KW"/>
</dbReference>
<dbReference type="PATRIC" id="fig|33050.5.peg.674"/>
<evidence type="ECO:0000256" key="3">
    <source>
        <dbReference type="ARBA" id="ARBA00022670"/>
    </source>
</evidence>
<dbReference type="PANTHER" id="PTHR11733:SF167">
    <property type="entry name" value="FI17812P1-RELATED"/>
    <property type="match status" value="1"/>
</dbReference>
<dbReference type="AlphaFoldDB" id="A0A0N9US79"/>
<dbReference type="PROSITE" id="PS51885">
    <property type="entry name" value="NEPRILYSIN"/>
    <property type="match status" value="1"/>
</dbReference>
<dbReference type="InterPro" id="IPR024079">
    <property type="entry name" value="MetalloPept_cat_dom_sf"/>
</dbReference>
<feature type="domain" description="Peptidase M13 C-terminal" evidence="9">
    <location>
        <begin position="493"/>
        <end position="690"/>
    </location>
</feature>
<dbReference type="SUPFAM" id="SSF55486">
    <property type="entry name" value="Metalloproteases ('zincins'), catalytic domain"/>
    <property type="match status" value="1"/>
</dbReference>
<organism evidence="11 12">
    <name type="scientific">Sphingopyxis macrogoltabida</name>
    <name type="common">Sphingomonas macrogoltabidus</name>
    <dbReference type="NCBI Taxonomy" id="33050"/>
    <lineage>
        <taxon>Bacteria</taxon>
        <taxon>Pseudomonadati</taxon>
        <taxon>Pseudomonadota</taxon>
        <taxon>Alphaproteobacteria</taxon>
        <taxon>Sphingomonadales</taxon>
        <taxon>Sphingomonadaceae</taxon>
        <taxon>Sphingopyxis</taxon>
    </lineage>
</organism>
<evidence type="ECO:0000256" key="6">
    <source>
        <dbReference type="ARBA" id="ARBA00022833"/>
    </source>
</evidence>
<evidence type="ECO:0000259" key="9">
    <source>
        <dbReference type="Pfam" id="PF01431"/>
    </source>
</evidence>
<evidence type="ECO:0000256" key="5">
    <source>
        <dbReference type="ARBA" id="ARBA00022801"/>
    </source>
</evidence>
<dbReference type="InterPro" id="IPR000718">
    <property type="entry name" value="Peptidase_M13"/>
</dbReference>
<dbReference type="CDD" id="cd08662">
    <property type="entry name" value="M13"/>
    <property type="match status" value="1"/>
</dbReference>
<dbReference type="KEGG" id="smag:AN936_03225"/>